<keyword evidence="3" id="KW-1185">Reference proteome</keyword>
<evidence type="ECO:0008006" key="4">
    <source>
        <dbReference type="Google" id="ProtNLM"/>
    </source>
</evidence>
<organism evidence="2 3">
    <name type="scientific">Roseiconus nitratireducens</name>
    <dbReference type="NCBI Taxonomy" id="2605748"/>
    <lineage>
        <taxon>Bacteria</taxon>
        <taxon>Pseudomonadati</taxon>
        <taxon>Planctomycetota</taxon>
        <taxon>Planctomycetia</taxon>
        <taxon>Pirellulales</taxon>
        <taxon>Pirellulaceae</taxon>
        <taxon>Roseiconus</taxon>
    </lineage>
</organism>
<dbReference type="RefSeq" id="WP_150077430.1">
    <property type="nucleotide sequence ID" value="NZ_VWOX01000008.1"/>
</dbReference>
<feature type="chain" id="PRO_5024379632" description="LTXXQ motif family protein" evidence="1">
    <location>
        <begin position="23"/>
        <end position="219"/>
    </location>
</feature>
<evidence type="ECO:0000313" key="2">
    <source>
        <dbReference type="EMBL" id="KAA5542283.1"/>
    </source>
</evidence>
<evidence type="ECO:0000256" key="1">
    <source>
        <dbReference type="SAM" id="SignalP"/>
    </source>
</evidence>
<gene>
    <name evidence="2" type="ORF">FYK55_15910</name>
</gene>
<protein>
    <recommendedName>
        <fullName evidence="4">LTXXQ motif family protein</fullName>
    </recommendedName>
</protein>
<accession>A0A5M6D4K6</accession>
<reference evidence="2 3" key="1">
    <citation type="submission" date="2019-08" db="EMBL/GenBank/DDBJ databases">
        <authorList>
            <person name="Dhanesh K."/>
            <person name="Kumar G."/>
            <person name="Sasikala C."/>
            <person name="Venkata Ramana C."/>
        </authorList>
    </citation>
    <scope>NUCLEOTIDE SEQUENCE [LARGE SCALE GENOMIC DNA]</scope>
    <source>
        <strain evidence="2 3">JC645</strain>
    </source>
</reference>
<feature type="signal peptide" evidence="1">
    <location>
        <begin position="1"/>
        <end position="22"/>
    </location>
</feature>
<proteinExistence type="predicted"/>
<dbReference type="Proteomes" id="UP000324479">
    <property type="component" value="Unassembled WGS sequence"/>
</dbReference>
<keyword evidence="1" id="KW-0732">Signal</keyword>
<evidence type="ECO:0000313" key="3">
    <source>
        <dbReference type="Proteomes" id="UP000324479"/>
    </source>
</evidence>
<name>A0A5M6D4K6_9BACT</name>
<dbReference type="AlphaFoldDB" id="A0A5M6D4K6"/>
<dbReference type="EMBL" id="VWOX01000008">
    <property type="protein sequence ID" value="KAA5542283.1"/>
    <property type="molecule type" value="Genomic_DNA"/>
</dbReference>
<sequence>MLRLIPAAAVLVVAFSATTSHAQVLPRVQRILSAINPPQTSGAYPRATVDTRRYESYRPSTDFHQHRGHGIDLRQLDRYSDQLAEVARHLHEDAHRLSPDYEHSQGIEAYVDRLDRLNAHMHDILHHAAGVGHLSSGEIRHLREDVNEVRRLAIRLDGELEHQRYDGARTQDFHALQHMRVIIAQEMFPLIRRMEYALDVHARPLHGHHDPHGSYYPRH</sequence>
<comment type="caution">
    <text evidence="2">The sequence shown here is derived from an EMBL/GenBank/DDBJ whole genome shotgun (WGS) entry which is preliminary data.</text>
</comment>